<sequence>MPLFEETINNQPPKPTADSGSEKQTQYKPNSLITTIGQLLPLAPFVYEQFTGQKVPAMSGTIAEIQSGIQTILHNQQQLAQRIVNLETNASQQLTNLTQQFQSLRLTHTKERKEIDFNNPPPKLENQEY</sequence>
<comment type="caution">
    <text evidence="2">The sequence shown here is derived from an EMBL/GenBank/DDBJ whole genome shotgun (WGS) entry which is preliminary data.</text>
</comment>
<feature type="region of interest" description="Disordered" evidence="1">
    <location>
        <begin position="1"/>
        <end position="26"/>
    </location>
</feature>
<feature type="region of interest" description="Disordered" evidence="1">
    <location>
        <begin position="108"/>
        <end position="129"/>
    </location>
</feature>
<name>A0A9W4WLE8_9GLOM</name>
<evidence type="ECO:0000256" key="1">
    <source>
        <dbReference type="SAM" id="MobiDB-lite"/>
    </source>
</evidence>
<dbReference type="EMBL" id="CAMKVN010000046">
    <property type="protein sequence ID" value="CAI2162649.1"/>
    <property type="molecule type" value="Genomic_DNA"/>
</dbReference>
<gene>
    <name evidence="2" type="ORF">FWILDA_LOCUS665</name>
</gene>
<dbReference type="OrthoDB" id="2441802at2759"/>
<evidence type="ECO:0000313" key="3">
    <source>
        <dbReference type="Proteomes" id="UP001153678"/>
    </source>
</evidence>
<reference evidence="2" key="1">
    <citation type="submission" date="2022-08" db="EMBL/GenBank/DDBJ databases">
        <authorList>
            <person name="Kallberg Y."/>
            <person name="Tangrot J."/>
            <person name="Rosling A."/>
        </authorList>
    </citation>
    <scope>NUCLEOTIDE SEQUENCE</scope>
    <source>
        <strain evidence="2">Wild A</strain>
    </source>
</reference>
<keyword evidence="3" id="KW-1185">Reference proteome</keyword>
<protein>
    <submittedName>
        <fullName evidence="2">6804_t:CDS:1</fullName>
    </submittedName>
</protein>
<evidence type="ECO:0000313" key="2">
    <source>
        <dbReference type="EMBL" id="CAI2162649.1"/>
    </source>
</evidence>
<dbReference type="Proteomes" id="UP001153678">
    <property type="component" value="Unassembled WGS sequence"/>
</dbReference>
<accession>A0A9W4WLE8</accession>
<proteinExistence type="predicted"/>
<dbReference type="AlphaFoldDB" id="A0A9W4WLE8"/>
<organism evidence="2 3">
    <name type="scientific">Funneliformis geosporum</name>
    <dbReference type="NCBI Taxonomy" id="1117311"/>
    <lineage>
        <taxon>Eukaryota</taxon>
        <taxon>Fungi</taxon>
        <taxon>Fungi incertae sedis</taxon>
        <taxon>Mucoromycota</taxon>
        <taxon>Glomeromycotina</taxon>
        <taxon>Glomeromycetes</taxon>
        <taxon>Glomerales</taxon>
        <taxon>Glomeraceae</taxon>
        <taxon>Funneliformis</taxon>
    </lineage>
</organism>